<dbReference type="SUPFAM" id="SSF53335">
    <property type="entry name" value="S-adenosyl-L-methionine-dependent methyltransferases"/>
    <property type="match status" value="1"/>
</dbReference>
<evidence type="ECO:0000313" key="1">
    <source>
        <dbReference type="EMBL" id="MCC2030108.1"/>
    </source>
</evidence>
<reference evidence="1" key="1">
    <citation type="submission" date="2021-04" db="EMBL/GenBank/DDBJ databases">
        <title>Microbacterium tenobrionis sp. nov. and Microbacterium allomyrinae sp. nov., isolated from larvae of Tenobrio molitor and Allomyrina dichotoma, respectively.</title>
        <authorList>
            <person name="Lee S.D."/>
        </authorList>
    </citation>
    <scope>NUCLEOTIDE SEQUENCE</scope>
    <source>
        <strain evidence="1">YMB-B2</strain>
    </source>
</reference>
<dbReference type="InterPro" id="IPR029063">
    <property type="entry name" value="SAM-dependent_MTases_sf"/>
</dbReference>
<protein>
    <submittedName>
        <fullName evidence="1">Uncharacterized protein</fullName>
    </submittedName>
</protein>
<dbReference type="AlphaFoldDB" id="A0A9X1LQT9"/>
<keyword evidence="2" id="KW-1185">Reference proteome</keyword>
<accession>A0A9X1LQT9</accession>
<dbReference type="Proteomes" id="UP001139289">
    <property type="component" value="Unassembled WGS sequence"/>
</dbReference>
<name>A0A9X1LQT9_9MICO</name>
<sequence>MLRQALVVRRQGGRRALDVGCGTGSLAKRLESMTAPAREPSETSDQIASVASEILPGVRMRRGLFWRYTAVWVKSG</sequence>
<gene>
    <name evidence="1" type="ORF">KEC56_11380</name>
</gene>
<dbReference type="RefSeq" id="WP_227531050.1">
    <property type="nucleotide sequence ID" value="NZ_JAGTTM010000004.1"/>
</dbReference>
<proteinExistence type="predicted"/>
<evidence type="ECO:0000313" key="2">
    <source>
        <dbReference type="Proteomes" id="UP001139289"/>
    </source>
</evidence>
<comment type="caution">
    <text evidence="1">The sequence shown here is derived from an EMBL/GenBank/DDBJ whole genome shotgun (WGS) entry which is preliminary data.</text>
</comment>
<organism evidence="1 2">
    <name type="scientific">Microbacterium tenebrionis</name>
    <dbReference type="NCBI Taxonomy" id="2830665"/>
    <lineage>
        <taxon>Bacteria</taxon>
        <taxon>Bacillati</taxon>
        <taxon>Actinomycetota</taxon>
        <taxon>Actinomycetes</taxon>
        <taxon>Micrococcales</taxon>
        <taxon>Microbacteriaceae</taxon>
        <taxon>Microbacterium</taxon>
    </lineage>
</organism>
<dbReference type="EMBL" id="JAGTTM010000004">
    <property type="protein sequence ID" value="MCC2030108.1"/>
    <property type="molecule type" value="Genomic_DNA"/>
</dbReference>